<dbReference type="GO" id="GO:0010181">
    <property type="term" value="F:FMN binding"/>
    <property type="evidence" value="ECO:0007669"/>
    <property type="project" value="InterPro"/>
</dbReference>
<dbReference type="SMART" id="SM00903">
    <property type="entry name" value="Flavin_Reduct"/>
    <property type="match status" value="1"/>
</dbReference>
<evidence type="ECO:0000259" key="4">
    <source>
        <dbReference type="SMART" id="SM00903"/>
    </source>
</evidence>
<dbReference type="InterPro" id="IPR012349">
    <property type="entry name" value="Split_barrel_FMN-bd"/>
</dbReference>
<evidence type="ECO:0000256" key="2">
    <source>
        <dbReference type="ARBA" id="ARBA00022630"/>
    </source>
</evidence>
<comment type="similarity">
    <text evidence="3">Belongs to the flavoredoxin family.</text>
</comment>
<dbReference type="RefSeq" id="WP_153273171.1">
    <property type="nucleotide sequence ID" value="NZ_CP043499.1"/>
</dbReference>
<evidence type="ECO:0000256" key="3">
    <source>
        <dbReference type="ARBA" id="ARBA00038054"/>
    </source>
</evidence>
<dbReference type="PANTHER" id="PTHR43567:SF1">
    <property type="entry name" value="FLAVOREDOXIN"/>
    <property type="match status" value="1"/>
</dbReference>
<dbReference type="InterPro" id="IPR052174">
    <property type="entry name" value="Flavoredoxin"/>
</dbReference>
<dbReference type="Proteomes" id="UP000326881">
    <property type="component" value="Plasmid unnamed"/>
</dbReference>
<evidence type="ECO:0000313" key="6">
    <source>
        <dbReference type="Proteomes" id="UP000326881"/>
    </source>
</evidence>
<sequence length="192" mass="21134">MNSHIKPVELAKAGRLVNHGPTVLVSARHQGVDNVMAVAWCCGLDFDPPKLTVVLDKIAHTRSLIEASGAFVVQVPTFEQVGLTDNVGTLSLYEEPNKLTHAKVPLFEMPGQTMPCVEGCSAWLACKVINEPHVQEEYDLFVAEVTAAWADDRVFHGGRWHFETAEPKWRSIHHVAGGHFYAIGEAVDAKTR</sequence>
<dbReference type="EMBL" id="CP043499">
    <property type="protein sequence ID" value="QFY63201.1"/>
    <property type="molecule type" value="Genomic_DNA"/>
</dbReference>
<feature type="domain" description="Flavin reductase like" evidence="4">
    <location>
        <begin position="15"/>
        <end position="162"/>
    </location>
</feature>
<geneLocation type="plasmid" evidence="5 6">
    <name>unnamed</name>
</geneLocation>
<dbReference type="Gene3D" id="2.30.110.10">
    <property type="entry name" value="Electron Transport, Fmn-binding Protein, Chain A"/>
    <property type="match status" value="1"/>
</dbReference>
<dbReference type="AlphaFoldDB" id="A0A5Q0CGL9"/>
<name>A0A5Q0CGL9_9HYPH</name>
<organism evidence="5 6">
    <name type="scientific">Rhizobium grahamii</name>
    <dbReference type="NCBI Taxonomy" id="1120045"/>
    <lineage>
        <taxon>Bacteria</taxon>
        <taxon>Pseudomonadati</taxon>
        <taxon>Pseudomonadota</taxon>
        <taxon>Alphaproteobacteria</taxon>
        <taxon>Hyphomicrobiales</taxon>
        <taxon>Rhizobiaceae</taxon>
        <taxon>Rhizobium/Agrobacterium group</taxon>
        <taxon>Rhizobium</taxon>
    </lineage>
</organism>
<reference evidence="5 6" key="1">
    <citation type="submission" date="2019-08" db="EMBL/GenBank/DDBJ databases">
        <title>Prosopis cineraria nodule microbiome.</title>
        <authorList>
            <person name="Ali R."/>
            <person name="Chaluvadi S.R."/>
            <person name="Wang X."/>
        </authorList>
    </citation>
    <scope>NUCLEOTIDE SEQUENCE [LARGE SCALE GENOMIC DNA]</scope>
    <source>
        <strain evidence="5 6">BG7</strain>
        <plasmid evidence="5 6">unnamed</plasmid>
    </source>
</reference>
<dbReference type="InterPro" id="IPR002563">
    <property type="entry name" value="Flavin_Rdtase-like_dom"/>
</dbReference>
<dbReference type="KEGG" id="rgr:FZ934_23175"/>
<evidence type="ECO:0000256" key="1">
    <source>
        <dbReference type="ARBA" id="ARBA00001917"/>
    </source>
</evidence>
<dbReference type="Pfam" id="PF01613">
    <property type="entry name" value="Flavin_Reduct"/>
    <property type="match status" value="1"/>
</dbReference>
<proteinExistence type="inferred from homology"/>
<dbReference type="GO" id="GO:0016646">
    <property type="term" value="F:oxidoreductase activity, acting on the CH-NH group of donors, NAD or NADP as acceptor"/>
    <property type="evidence" value="ECO:0007669"/>
    <property type="project" value="UniProtKB-ARBA"/>
</dbReference>
<dbReference type="OrthoDB" id="9792436at2"/>
<accession>A0A5Q0CGL9</accession>
<comment type="cofactor">
    <cofactor evidence="1">
        <name>FMN</name>
        <dbReference type="ChEBI" id="CHEBI:58210"/>
    </cofactor>
</comment>
<evidence type="ECO:0000313" key="5">
    <source>
        <dbReference type="EMBL" id="QFY63201.1"/>
    </source>
</evidence>
<keyword evidence="2" id="KW-0285">Flavoprotein</keyword>
<dbReference type="PANTHER" id="PTHR43567">
    <property type="entry name" value="FLAVOREDOXIN-RELATED-RELATED"/>
    <property type="match status" value="1"/>
</dbReference>
<gene>
    <name evidence="5" type="ORF">FZ934_23175</name>
</gene>
<keyword evidence="6" id="KW-1185">Reference proteome</keyword>
<keyword evidence="5" id="KW-0614">Plasmid</keyword>
<dbReference type="SUPFAM" id="SSF50475">
    <property type="entry name" value="FMN-binding split barrel"/>
    <property type="match status" value="1"/>
</dbReference>
<protein>
    <submittedName>
        <fullName evidence="5">Flavin reductase family protein</fullName>
    </submittedName>
</protein>